<dbReference type="Pfam" id="PF12869">
    <property type="entry name" value="tRNA_anti-like"/>
    <property type="match status" value="1"/>
</dbReference>
<accession>A0A3G6IXA5</accession>
<keyword evidence="1" id="KW-1133">Transmembrane helix</keyword>
<sequence>MYSASQEPKIPPYKKKGFWLIAAPVLVFFVMLMGGNKDVDSDKASKTEAALATAEAQVNQDPSAEPVSVEEAIIPVTADELIAEYSSNELRADEKWKGKTLEVSGVVRNVTDILRSKAVNIEGTDSWDLHFVSCELDPEDLESAKMLNKGDQVTVRGKNSGYNQVSVNIDHCEILGVPAAQ</sequence>
<reference evidence="2 3" key="1">
    <citation type="submission" date="2018-11" db="EMBL/GenBank/DDBJ databases">
        <authorList>
            <person name="Kleinhagauer T."/>
            <person name="Glaeser S.P."/>
            <person name="Spergser J."/>
            <person name="Ruckert C."/>
            <person name="Kaempfer P."/>
            <person name="Busse H.-J."/>
        </authorList>
    </citation>
    <scope>NUCLEOTIDE SEQUENCE [LARGE SCALE GENOMIC DNA]</scope>
    <source>
        <strain evidence="2 3">812CH</strain>
    </source>
</reference>
<gene>
    <name evidence="2" type="ORF">CPPEL_10925</name>
</gene>
<keyword evidence="1" id="KW-0812">Transmembrane</keyword>
<evidence type="ECO:0000256" key="1">
    <source>
        <dbReference type="SAM" id="Phobius"/>
    </source>
</evidence>
<dbReference type="AlphaFoldDB" id="A0A3G6IXA5"/>
<evidence type="ECO:0000313" key="3">
    <source>
        <dbReference type="Proteomes" id="UP000271426"/>
    </source>
</evidence>
<dbReference type="OrthoDB" id="5523237at2"/>
<dbReference type="InterPro" id="IPR024422">
    <property type="entry name" value="Protein_unknown_function_OB"/>
</dbReference>
<proteinExistence type="predicted"/>
<dbReference type="KEGG" id="cpso:CPPEL_10925"/>
<dbReference type="RefSeq" id="WP_123961112.1">
    <property type="nucleotide sequence ID" value="NZ_CP033898.1"/>
</dbReference>
<protein>
    <submittedName>
        <fullName evidence="2">tRNA_anti-like protein</fullName>
    </submittedName>
</protein>
<keyword evidence="3" id="KW-1185">Reference proteome</keyword>
<dbReference type="EMBL" id="CP033898">
    <property type="protein sequence ID" value="AZA10276.1"/>
    <property type="molecule type" value="Genomic_DNA"/>
</dbReference>
<dbReference type="Proteomes" id="UP000271426">
    <property type="component" value="Chromosome"/>
</dbReference>
<name>A0A3G6IXA5_9CORY</name>
<evidence type="ECO:0000313" key="2">
    <source>
        <dbReference type="EMBL" id="AZA10276.1"/>
    </source>
</evidence>
<feature type="transmembrane region" description="Helical" evidence="1">
    <location>
        <begin position="17"/>
        <end position="36"/>
    </location>
</feature>
<keyword evidence="1" id="KW-0472">Membrane</keyword>
<organism evidence="2 3">
    <name type="scientific">Corynebacterium pseudopelargi</name>
    <dbReference type="NCBI Taxonomy" id="2080757"/>
    <lineage>
        <taxon>Bacteria</taxon>
        <taxon>Bacillati</taxon>
        <taxon>Actinomycetota</taxon>
        <taxon>Actinomycetes</taxon>
        <taxon>Mycobacteriales</taxon>
        <taxon>Corynebacteriaceae</taxon>
        <taxon>Corynebacterium</taxon>
    </lineage>
</organism>